<evidence type="ECO:0000256" key="3">
    <source>
        <dbReference type="ARBA" id="ARBA00022741"/>
    </source>
</evidence>
<dbReference type="InterPro" id="IPR027417">
    <property type="entry name" value="P-loop_NTPase"/>
</dbReference>
<proteinExistence type="inferred from homology"/>
<feature type="binding site" evidence="7">
    <location>
        <position position="134"/>
    </location>
    <ligand>
        <name>substrate</name>
    </ligand>
</feature>
<evidence type="ECO:0000256" key="4">
    <source>
        <dbReference type="ARBA" id="ARBA00022777"/>
    </source>
</evidence>
<evidence type="ECO:0000256" key="7">
    <source>
        <dbReference type="HAMAP-Rule" id="MF_00109"/>
    </source>
</evidence>
<dbReference type="UniPathway" id="UPA00053">
    <property type="reaction ID" value="UER00088"/>
</dbReference>
<keyword evidence="5 7" id="KW-0067">ATP-binding</keyword>
<dbReference type="InterPro" id="IPR031322">
    <property type="entry name" value="Shikimate/glucono_kinase"/>
</dbReference>
<dbReference type="PANTHER" id="PTHR21087:SF16">
    <property type="entry name" value="SHIKIMATE KINASE 1, CHLOROPLASTIC"/>
    <property type="match status" value="1"/>
</dbReference>
<feature type="binding site" evidence="7">
    <location>
        <position position="14"/>
    </location>
    <ligand>
        <name>Mg(2+)</name>
        <dbReference type="ChEBI" id="CHEBI:18420"/>
    </ligand>
</feature>
<comment type="pathway">
    <text evidence="7">Metabolic intermediate biosynthesis; chorismate biosynthesis; chorismate from D-erythrose 4-phosphate and phosphoenolpyruvate: step 5/7.</text>
</comment>
<dbReference type="EC" id="2.7.1.71" evidence="7"/>
<reference evidence="8 9" key="1">
    <citation type="submission" date="2018-10" db="EMBL/GenBank/DDBJ databases">
        <authorList>
            <consortium name="Molecular Microbiology and Infection Unit (UMMI)"/>
            <person name="Machado M."/>
        </authorList>
    </citation>
    <scope>NUCLEOTIDE SEQUENCE [LARGE SCALE GENOMIC DNA]</scope>
    <source>
        <strain evidence="8">FMV2238.02</strain>
    </source>
</reference>
<keyword evidence="9" id="KW-1185">Reference proteome</keyword>
<keyword evidence="3 7" id="KW-0547">Nucleotide-binding</keyword>
<feature type="binding site" evidence="7">
    <location>
        <position position="52"/>
    </location>
    <ligand>
        <name>substrate</name>
    </ligand>
</feature>
<dbReference type="GO" id="GO:0005524">
    <property type="term" value="F:ATP binding"/>
    <property type="evidence" value="ECO:0007669"/>
    <property type="project" value="UniProtKB-UniRule"/>
</dbReference>
<keyword evidence="4 7" id="KW-0418">Kinase</keyword>
<feature type="binding site" evidence="7">
    <location>
        <position position="116"/>
    </location>
    <ligand>
        <name>ATP</name>
        <dbReference type="ChEBI" id="CHEBI:30616"/>
    </ligand>
</feature>
<dbReference type="PANTHER" id="PTHR21087">
    <property type="entry name" value="SHIKIMATE KINASE"/>
    <property type="match status" value="1"/>
</dbReference>
<feature type="binding site" evidence="7">
    <location>
        <begin position="10"/>
        <end position="15"/>
    </location>
    <ligand>
        <name>ATP</name>
        <dbReference type="ChEBI" id="CHEBI:30616"/>
    </ligand>
</feature>
<feature type="binding site" evidence="7">
    <location>
        <position position="75"/>
    </location>
    <ligand>
        <name>substrate</name>
    </ligand>
</feature>
<keyword evidence="7" id="KW-0479">Metal-binding</keyword>
<dbReference type="AlphaFoldDB" id="A0A3P5Y5V5"/>
<dbReference type="GO" id="GO:0009073">
    <property type="term" value="P:aromatic amino acid family biosynthetic process"/>
    <property type="evidence" value="ECO:0007669"/>
    <property type="project" value="UniProtKB-KW"/>
</dbReference>
<dbReference type="RefSeq" id="WP_125074908.1">
    <property type="nucleotide sequence ID" value="NZ_CP053792.1"/>
</dbReference>
<comment type="similarity">
    <text evidence="7">Belongs to the shikimate kinase family.</text>
</comment>
<dbReference type="SUPFAM" id="SSF52540">
    <property type="entry name" value="P-loop containing nucleoside triphosphate hydrolases"/>
    <property type="match status" value="1"/>
</dbReference>
<dbReference type="Proteomes" id="UP000280759">
    <property type="component" value="Unassembled WGS sequence"/>
</dbReference>
<dbReference type="GO" id="GO:0009423">
    <property type="term" value="P:chorismate biosynthetic process"/>
    <property type="evidence" value="ECO:0007669"/>
    <property type="project" value="UniProtKB-UniRule"/>
</dbReference>
<organism evidence="8 9">
    <name type="scientific">Streptococcus canis</name>
    <dbReference type="NCBI Taxonomy" id="1329"/>
    <lineage>
        <taxon>Bacteria</taxon>
        <taxon>Bacillati</taxon>
        <taxon>Bacillota</taxon>
        <taxon>Bacilli</taxon>
        <taxon>Lactobacillales</taxon>
        <taxon>Streptococcaceae</taxon>
        <taxon>Streptococcus</taxon>
    </lineage>
</organism>
<protein>
    <recommendedName>
        <fullName evidence="7">Shikimate kinase</fullName>
        <shortName evidence="7">SK</shortName>
        <ecNumber evidence="7">2.7.1.71</ecNumber>
    </recommendedName>
</protein>
<dbReference type="EMBL" id="UXEP01000051">
    <property type="protein sequence ID" value="VDC43641.1"/>
    <property type="molecule type" value="Genomic_DNA"/>
</dbReference>
<dbReference type="Gene3D" id="3.40.50.300">
    <property type="entry name" value="P-loop containing nucleotide triphosphate hydrolases"/>
    <property type="match status" value="1"/>
</dbReference>
<comment type="subunit">
    <text evidence="7">Monomer.</text>
</comment>
<dbReference type="GO" id="GO:0000287">
    <property type="term" value="F:magnesium ion binding"/>
    <property type="evidence" value="ECO:0007669"/>
    <property type="project" value="UniProtKB-UniRule"/>
</dbReference>
<keyword evidence="2 7" id="KW-0808">Transferase</keyword>
<keyword evidence="1 7" id="KW-0028">Amino-acid biosynthesis</keyword>
<dbReference type="GO" id="GO:0005829">
    <property type="term" value="C:cytosol"/>
    <property type="evidence" value="ECO:0007669"/>
    <property type="project" value="TreeGrafter"/>
</dbReference>
<dbReference type="InterPro" id="IPR000623">
    <property type="entry name" value="Shikimate_kinase/TSH1"/>
</dbReference>
<evidence type="ECO:0000256" key="5">
    <source>
        <dbReference type="ARBA" id="ARBA00022840"/>
    </source>
</evidence>
<name>A0A3P5Y5V5_STRCB</name>
<comment type="catalytic activity">
    <reaction evidence="7">
        <text>shikimate + ATP = 3-phosphoshikimate + ADP + H(+)</text>
        <dbReference type="Rhea" id="RHEA:13121"/>
        <dbReference type="ChEBI" id="CHEBI:15378"/>
        <dbReference type="ChEBI" id="CHEBI:30616"/>
        <dbReference type="ChEBI" id="CHEBI:36208"/>
        <dbReference type="ChEBI" id="CHEBI:145989"/>
        <dbReference type="ChEBI" id="CHEBI:456216"/>
        <dbReference type="EC" id="2.7.1.71"/>
    </reaction>
</comment>
<evidence type="ECO:0000313" key="9">
    <source>
        <dbReference type="Proteomes" id="UP000280759"/>
    </source>
</evidence>
<evidence type="ECO:0000256" key="6">
    <source>
        <dbReference type="ARBA" id="ARBA00023141"/>
    </source>
</evidence>
<evidence type="ECO:0000256" key="1">
    <source>
        <dbReference type="ARBA" id="ARBA00022605"/>
    </source>
</evidence>
<sequence>MVKVLLGFMGVGKTTVSKQLDGQCKDMDAIIETQIGMSIASFFDQYGEEAFREIESQILRQLLLEKEDIVIVTGGGVVVSEENRRLLAANRQHNILLVASFEILYQRLQEDSLSQRPLFLKYTKEEFHQLYKRRMVLYEGLADLVIHVDYRRPEEVAKLIAAF</sequence>
<dbReference type="GO" id="GO:0004765">
    <property type="term" value="F:shikimate kinase activity"/>
    <property type="evidence" value="ECO:0007669"/>
    <property type="project" value="UniProtKB-UniRule"/>
</dbReference>
<comment type="subcellular location">
    <subcellularLocation>
        <location evidence="7">Cytoplasm</location>
    </subcellularLocation>
</comment>
<comment type="cofactor">
    <cofactor evidence="7">
        <name>Mg(2+)</name>
        <dbReference type="ChEBI" id="CHEBI:18420"/>
    </cofactor>
    <text evidence="7">Binds 1 Mg(2+) ion per subunit.</text>
</comment>
<dbReference type="HAMAP" id="MF_00109">
    <property type="entry name" value="Shikimate_kinase"/>
    <property type="match status" value="1"/>
</dbReference>
<keyword evidence="7" id="KW-0460">Magnesium</keyword>
<accession>A0A3P5Y5V5</accession>
<evidence type="ECO:0000313" key="8">
    <source>
        <dbReference type="EMBL" id="VDC43641.1"/>
    </source>
</evidence>
<dbReference type="GO" id="GO:0008652">
    <property type="term" value="P:amino acid biosynthetic process"/>
    <property type="evidence" value="ECO:0007669"/>
    <property type="project" value="UniProtKB-KW"/>
</dbReference>
<dbReference type="Pfam" id="PF01202">
    <property type="entry name" value="SKI"/>
    <property type="match status" value="1"/>
</dbReference>
<dbReference type="PRINTS" id="PR01100">
    <property type="entry name" value="SHIKIMTKNASE"/>
</dbReference>
<feature type="binding site" evidence="7">
    <location>
        <position position="28"/>
    </location>
    <ligand>
        <name>substrate</name>
    </ligand>
</feature>
<feature type="binding site" evidence="7">
    <location>
        <position position="151"/>
    </location>
    <ligand>
        <name>ATP</name>
        <dbReference type="ChEBI" id="CHEBI:30616"/>
    </ligand>
</feature>
<gene>
    <name evidence="7 8" type="primary">aroK</name>
    <name evidence="8" type="ORF">FMV2238Y02_21590</name>
</gene>
<keyword evidence="7" id="KW-0963">Cytoplasm</keyword>
<dbReference type="CDD" id="cd00464">
    <property type="entry name" value="SK"/>
    <property type="match status" value="1"/>
</dbReference>
<keyword evidence="6 7" id="KW-0057">Aromatic amino acid biosynthesis</keyword>
<comment type="function">
    <text evidence="7">Catalyzes the specific phosphorylation of the 3-hydroxyl group of shikimic acid using ATP as a cosubstrate.</text>
</comment>
<evidence type="ECO:0000256" key="2">
    <source>
        <dbReference type="ARBA" id="ARBA00022679"/>
    </source>
</evidence>